<evidence type="ECO:0000313" key="2">
    <source>
        <dbReference type="WBParaSite" id="SPAL_0001771800.1"/>
    </source>
</evidence>
<sequence>MNDDFTGCNSVQRYIDFEPGFTSVNKIYLNMSDEEKKKLMRKCGWLINQIININERILGDKYRQDTEQMSYSEEKIDSISGWSRTFARKVRDISYESNSNDIDDMLNILICLMEGLDMNDQL</sequence>
<name>A0A0N5CIR3_STREA</name>
<keyword evidence="1" id="KW-1185">Reference proteome</keyword>
<organism evidence="1 2">
    <name type="scientific">Strongyloides papillosus</name>
    <name type="common">Intestinal threadworm</name>
    <dbReference type="NCBI Taxonomy" id="174720"/>
    <lineage>
        <taxon>Eukaryota</taxon>
        <taxon>Metazoa</taxon>
        <taxon>Ecdysozoa</taxon>
        <taxon>Nematoda</taxon>
        <taxon>Chromadorea</taxon>
        <taxon>Rhabditida</taxon>
        <taxon>Tylenchina</taxon>
        <taxon>Panagrolaimomorpha</taxon>
        <taxon>Strongyloidoidea</taxon>
        <taxon>Strongyloididae</taxon>
        <taxon>Strongyloides</taxon>
    </lineage>
</organism>
<proteinExistence type="predicted"/>
<protein>
    <submittedName>
        <fullName evidence="2">HTH_OrfB_IS605 domain-containing protein</fullName>
    </submittedName>
</protein>
<dbReference type="WBParaSite" id="SPAL_0001771800.1">
    <property type="protein sequence ID" value="SPAL_0001771800.1"/>
    <property type="gene ID" value="SPAL_0001771800"/>
</dbReference>
<evidence type="ECO:0000313" key="1">
    <source>
        <dbReference type="Proteomes" id="UP000046392"/>
    </source>
</evidence>
<dbReference type="Proteomes" id="UP000046392">
    <property type="component" value="Unplaced"/>
</dbReference>
<reference evidence="2" key="1">
    <citation type="submission" date="2017-02" db="UniProtKB">
        <authorList>
            <consortium name="WormBaseParasite"/>
        </authorList>
    </citation>
    <scope>IDENTIFICATION</scope>
</reference>
<dbReference type="AlphaFoldDB" id="A0A0N5CIR3"/>
<accession>A0A0N5CIR3</accession>